<accession>A0A9P0NWH6</accession>
<organism evidence="2 3">
    <name type="scientific">Acanthoscelides obtectus</name>
    <name type="common">Bean weevil</name>
    <name type="synonym">Bruchus obtectus</name>
    <dbReference type="NCBI Taxonomy" id="200917"/>
    <lineage>
        <taxon>Eukaryota</taxon>
        <taxon>Metazoa</taxon>
        <taxon>Ecdysozoa</taxon>
        <taxon>Arthropoda</taxon>
        <taxon>Hexapoda</taxon>
        <taxon>Insecta</taxon>
        <taxon>Pterygota</taxon>
        <taxon>Neoptera</taxon>
        <taxon>Endopterygota</taxon>
        <taxon>Coleoptera</taxon>
        <taxon>Polyphaga</taxon>
        <taxon>Cucujiformia</taxon>
        <taxon>Chrysomeloidea</taxon>
        <taxon>Chrysomelidae</taxon>
        <taxon>Bruchinae</taxon>
        <taxon>Bruchini</taxon>
        <taxon>Acanthoscelides</taxon>
    </lineage>
</organism>
<evidence type="ECO:0000313" key="2">
    <source>
        <dbReference type="EMBL" id="CAH1955596.1"/>
    </source>
</evidence>
<protein>
    <submittedName>
        <fullName evidence="2">Uncharacterized protein</fullName>
    </submittedName>
</protein>
<proteinExistence type="predicted"/>
<sequence length="82" mass="8705">MRPSSDHQRPHGILAHVKMSPPRRVFGAPDTLNGSGRRYLPTATSIPSALSPSAFILISLTVQPQPEAQILPHAATANASDV</sequence>
<keyword evidence="3" id="KW-1185">Reference proteome</keyword>
<feature type="region of interest" description="Disordered" evidence="1">
    <location>
        <begin position="1"/>
        <end position="20"/>
    </location>
</feature>
<reference evidence="2" key="1">
    <citation type="submission" date="2022-03" db="EMBL/GenBank/DDBJ databases">
        <authorList>
            <person name="Sayadi A."/>
        </authorList>
    </citation>
    <scope>NUCLEOTIDE SEQUENCE</scope>
</reference>
<dbReference type="Proteomes" id="UP001152888">
    <property type="component" value="Unassembled WGS sequence"/>
</dbReference>
<comment type="caution">
    <text evidence="2">The sequence shown here is derived from an EMBL/GenBank/DDBJ whole genome shotgun (WGS) entry which is preliminary data.</text>
</comment>
<dbReference type="EMBL" id="CAKOFQ010006661">
    <property type="protein sequence ID" value="CAH1955596.1"/>
    <property type="molecule type" value="Genomic_DNA"/>
</dbReference>
<name>A0A9P0NWH6_ACAOB</name>
<gene>
    <name evidence="2" type="ORF">ACAOBT_LOCUS1122</name>
</gene>
<evidence type="ECO:0000256" key="1">
    <source>
        <dbReference type="SAM" id="MobiDB-lite"/>
    </source>
</evidence>
<evidence type="ECO:0000313" key="3">
    <source>
        <dbReference type="Proteomes" id="UP001152888"/>
    </source>
</evidence>
<dbReference type="AlphaFoldDB" id="A0A9P0NWH6"/>